<dbReference type="Pfam" id="PF18037">
    <property type="entry name" value="Ubiquitin_5"/>
    <property type="match status" value="1"/>
</dbReference>
<dbReference type="Gene3D" id="1.20.58.120">
    <property type="entry name" value="BAG domain"/>
    <property type="match status" value="1"/>
</dbReference>
<dbReference type="EMBL" id="KE546993">
    <property type="protein sequence ID" value="EPY50274.1"/>
    <property type="molecule type" value="Genomic_DNA"/>
</dbReference>
<evidence type="ECO:0000256" key="1">
    <source>
        <dbReference type="ARBA" id="ARBA00023186"/>
    </source>
</evidence>
<gene>
    <name evidence="4" type="ORF">SPOG_01035</name>
</gene>
<accession>S9VVQ0</accession>
<dbReference type="STRING" id="653667.S9VVQ0"/>
<dbReference type="InterPro" id="IPR039773">
    <property type="entry name" value="BAG_chaperone_regulator"/>
</dbReference>
<keyword evidence="1" id="KW-0143">Chaperone</keyword>
<dbReference type="HOGENOM" id="CLU_1397083_0_0_1"/>
<dbReference type="PROSITE" id="PS50053">
    <property type="entry name" value="UBIQUITIN_2"/>
    <property type="match status" value="1"/>
</dbReference>
<dbReference type="GO" id="GO:0016020">
    <property type="term" value="C:membrane"/>
    <property type="evidence" value="ECO:0007669"/>
    <property type="project" value="TreeGrafter"/>
</dbReference>
<dbReference type="SUPFAM" id="SSF63491">
    <property type="entry name" value="BAG domain"/>
    <property type="match status" value="1"/>
</dbReference>
<protein>
    <submittedName>
        <fullName evidence="4">BAG family molecular chaperone regulator Bag101</fullName>
    </submittedName>
</protein>
<dbReference type="InterPro" id="IPR029071">
    <property type="entry name" value="Ubiquitin-like_domsf"/>
</dbReference>
<dbReference type="InterPro" id="IPR000626">
    <property type="entry name" value="Ubiquitin-like_dom"/>
</dbReference>
<proteinExistence type="predicted"/>
<dbReference type="OMA" id="HYGNQRI"/>
<dbReference type="Gene3D" id="3.10.20.90">
    <property type="entry name" value="Phosphatidylinositol 3-kinase Catalytic Subunit, Chain A, domain 1"/>
    <property type="match status" value="1"/>
</dbReference>
<feature type="domain" description="BAG" evidence="3">
    <location>
        <begin position="108"/>
        <end position="189"/>
    </location>
</feature>
<feature type="domain" description="Ubiquitin-like" evidence="2">
    <location>
        <begin position="7"/>
        <end position="73"/>
    </location>
</feature>
<dbReference type="InterPro" id="IPR003103">
    <property type="entry name" value="BAG_domain"/>
</dbReference>
<evidence type="ECO:0000259" key="3">
    <source>
        <dbReference type="PROSITE" id="PS51035"/>
    </source>
</evidence>
<reference evidence="4 5" key="1">
    <citation type="journal article" date="2011" name="Science">
        <title>Comparative functional genomics of the fission yeasts.</title>
        <authorList>
            <person name="Rhind N."/>
            <person name="Chen Z."/>
            <person name="Yassour M."/>
            <person name="Thompson D.A."/>
            <person name="Haas B.J."/>
            <person name="Habib N."/>
            <person name="Wapinski I."/>
            <person name="Roy S."/>
            <person name="Lin M.F."/>
            <person name="Heiman D.I."/>
            <person name="Young S.K."/>
            <person name="Furuya K."/>
            <person name="Guo Y."/>
            <person name="Pidoux A."/>
            <person name="Chen H.M."/>
            <person name="Robbertse B."/>
            <person name="Goldberg J.M."/>
            <person name="Aoki K."/>
            <person name="Bayne E.H."/>
            <person name="Berlin A.M."/>
            <person name="Desjardins C.A."/>
            <person name="Dobbs E."/>
            <person name="Dukaj L."/>
            <person name="Fan L."/>
            <person name="FitzGerald M.G."/>
            <person name="French C."/>
            <person name="Gujja S."/>
            <person name="Hansen K."/>
            <person name="Keifenheim D."/>
            <person name="Levin J.Z."/>
            <person name="Mosher R.A."/>
            <person name="Mueller C.A."/>
            <person name="Pfiffner J."/>
            <person name="Priest M."/>
            <person name="Russ C."/>
            <person name="Smialowska A."/>
            <person name="Swoboda P."/>
            <person name="Sykes S.M."/>
            <person name="Vaughn M."/>
            <person name="Vengrova S."/>
            <person name="Yoder R."/>
            <person name="Zeng Q."/>
            <person name="Allshire R."/>
            <person name="Baulcombe D."/>
            <person name="Birren B.W."/>
            <person name="Brown W."/>
            <person name="Ekwall K."/>
            <person name="Kellis M."/>
            <person name="Leatherwood J."/>
            <person name="Levin H."/>
            <person name="Margalit H."/>
            <person name="Martienssen R."/>
            <person name="Nieduszynski C.A."/>
            <person name="Spatafora J.W."/>
            <person name="Friedman N."/>
            <person name="Dalgaard J.Z."/>
            <person name="Baumann P."/>
            <person name="Niki H."/>
            <person name="Regev A."/>
            <person name="Nusbaum C."/>
        </authorList>
    </citation>
    <scope>NUCLEOTIDE SEQUENCE [LARGE SCALE GENOMIC DNA]</scope>
    <source>
        <strain evidence="5">OY26 / ATCC MYA-4695 / CBS 11777 / NBRC 106824 / NRRL Y48691</strain>
    </source>
</reference>
<dbReference type="OrthoDB" id="417450at2759"/>
<dbReference type="GeneID" id="25035366"/>
<dbReference type="GO" id="GO:0005634">
    <property type="term" value="C:nucleus"/>
    <property type="evidence" value="ECO:0007669"/>
    <property type="project" value="EnsemblFungi"/>
</dbReference>
<name>S9VVQ0_SCHCR</name>
<organism evidence="4 5">
    <name type="scientific">Schizosaccharomyces cryophilus (strain OY26 / ATCC MYA-4695 / CBS 11777 / NBRC 106824 / NRRL Y48691)</name>
    <name type="common">Fission yeast</name>
    <dbReference type="NCBI Taxonomy" id="653667"/>
    <lineage>
        <taxon>Eukaryota</taxon>
        <taxon>Fungi</taxon>
        <taxon>Dikarya</taxon>
        <taxon>Ascomycota</taxon>
        <taxon>Taphrinomycotina</taxon>
        <taxon>Schizosaccharomycetes</taxon>
        <taxon>Schizosaccharomycetales</taxon>
        <taxon>Schizosaccharomycetaceae</taxon>
        <taxon>Schizosaccharomyces</taxon>
    </lineage>
</organism>
<dbReference type="GO" id="GO:0000774">
    <property type="term" value="F:adenyl-nucleotide exchange factor activity"/>
    <property type="evidence" value="ECO:0007669"/>
    <property type="project" value="TreeGrafter"/>
</dbReference>
<dbReference type="GO" id="GO:0005829">
    <property type="term" value="C:cytosol"/>
    <property type="evidence" value="ECO:0007669"/>
    <property type="project" value="TreeGrafter"/>
</dbReference>
<evidence type="ECO:0000259" key="2">
    <source>
        <dbReference type="PROSITE" id="PS50053"/>
    </source>
</evidence>
<dbReference type="PANTHER" id="PTHR12329:SF16">
    <property type="entry name" value="BAG FAMILY MOLECULAR CHAPERONE REGULATOR 1"/>
    <property type="match status" value="1"/>
</dbReference>
<dbReference type="GO" id="GO:0051087">
    <property type="term" value="F:protein-folding chaperone binding"/>
    <property type="evidence" value="ECO:0007669"/>
    <property type="project" value="InterPro"/>
</dbReference>
<dbReference type="InterPro" id="IPR041207">
    <property type="entry name" value="NUB1_ubiquitin-like_dom"/>
</dbReference>
<dbReference type="PROSITE" id="PS51035">
    <property type="entry name" value="BAG"/>
    <property type="match status" value="1"/>
</dbReference>
<dbReference type="SMART" id="SM00264">
    <property type="entry name" value="BAG"/>
    <property type="match status" value="1"/>
</dbReference>
<dbReference type="AlphaFoldDB" id="S9VVQ0"/>
<dbReference type="RefSeq" id="XP_013024760.1">
    <property type="nucleotide sequence ID" value="XM_013169306.1"/>
</dbReference>
<dbReference type="PANTHER" id="PTHR12329">
    <property type="entry name" value="BCL2-ASSOCIATED ATHANOGENE"/>
    <property type="match status" value="1"/>
</dbReference>
<dbReference type="InterPro" id="IPR036533">
    <property type="entry name" value="BAG_dom_sf"/>
</dbReference>
<dbReference type="Pfam" id="PF02179">
    <property type="entry name" value="BAG"/>
    <property type="match status" value="1"/>
</dbReference>
<dbReference type="SUPFAM" id="SSF54236">
    <property type="entry name" value="Ubiquitin-like"/>
    <property type="match status" value="1"/>
</dbReference>
<dbReference type="Proteomes" id="UP000015464">
    <property type="component" value="Unassembled WGS sequence"/>
</dbReference>
<evidence type="ECO:0000313" key="5">
    <source>
        <dbReference type="Proteomes" id="UP000015464"/>
    </source>
</evidence>
<dbReference type="eggNOG" id="KOG4361">
    <property type="taxonomic scope" value="Eukaryota"/>
</dbReference>
<keyword evidence="5" id="KW-1185">Reference proteome</keyword>
<dbReference type="GO" id="GO:0050821">
    <property type="term" value="P:protein stabilization"/>
    <property type="evidence" value="ECO:0007669"/>
    <property type="project" value="TreeGrafter"/>
</dbReference>
<evidence type="ECO:0000313" key="4">
    <source>
        <dbReference type="EMBL" id="EPY50274.1"/>
    </source>
</evidence>
<sequence>MMPDKQQSVTVHYGNQRIRIPVDLNETLERFIEDLIEKADIKEKKIKLFYAGKRLKGRSTSLAKFGLKNNSKVLCIKPHKKQLPEDEKEEKGVQVEEQNPAFSRISDEIQAIDQYVSKDLTPIFHTYVHESSDDKQKKYKQKLMANELLLQQLLKVDGVDVMGSEKLREKRKTLVAKIQKMLDDIDETSKKLSI</sequence>